<evidence type="ECO:0000256" key="6">
    <source>
        <dbReference type="ARBA" id="ARBA00022692"/>
    </source>
</evidence>
<protein>
    <submittedName>
        <fullName evidence="15">Cytochrome P450</fullName>
    </submittedName>
</protein>
<evidence type="ECO:0000256" key="13">
    <source>
        <dbReference type="PIRSR" id="PIRSR602401-1"/>
    </source>
</evidence>
<dbReference type="PRINTS" id="PR00463">
    <property type="entry name" value="EP450I"/>
</dbReference>
<keyword evidence="9" id="KW-0560">Oxidoreductase</keyword>
<dbReference type="Pfam" id="PF00067">
    <property type="entry name" value="p450"/>
    <property type="match status" value="1"/>
</dbReference>
<dbReference type="GO" id="GO:0016705">
    <property type="term" value="F:oxidoreductase activity, acting on paired donors, with incorporation or reduction of molecular oxygen"/>
    <property type="evidence" value="ECO:0007669"/>
    <property type="project" value="InterPro"/>
</dbReference>
<keyword evidence="11" id="KW-0503">Monooxygenase</keyword>
<feature type="region of interest" description="Disordered" evidence="14">
    <location>
        <begin position="323"/>
        <end position="346"/>
    </location>
</feature>
<dbReference type="Gene3D" id="1.10.630.10">
    <property type="entry name" value="Cytochrome P450"/>
    <property type="match status" value="1"/>
</dbReference>
<evidence type="ECO:0000256" key="12">
    <source>
        <dbReference type="ARBA" id="ARBA00023136"/>
    </source>
</evidence>
<feature type="region of interest" description="Disordered" evidence="14">
    <location>
        <begin position="452"/>
        <end position="490"/>
    </location>
</feature>
<dbReference type="EMBL" id="KV722519">
    <property type="protein sequence ID" value="OCH86608.1"/>
    <property type="molecule type" value="Genomic_DNA"/>
</dbReference>
<keyword evidence="7 13" id="KW-0479">Metal-binding</keyword>
<feature type="region of interest" description="Disordered" evidence="14">
    <location>
        <begin position="395"/>
        <end position="420"/>
    </location>
</feature>
<evidence type="ECO:0000313" key="15">
    <source>
        <dbReference type="EMBL" id="OCH86608.1"/>
    </source>
</evidence>
<comment type="similarity">
    <text evidence="4">Belongs to the cytochrome P450 family.</text>
</comment>
<keyword evidence="16" id="KW-1185">Reference proteome</keyword>
<dbReference type="GO" id="GO:0005506">
    <property type="term" value="F:iron ion binding"/>
    <property type="evidence" value="ECO:0007669"/>
    <property type="project" value="InterPro"/>
</dbReference>
<organism evidence="15 16">
    <name type="scientific">Obba rivulosa</name>
    <dbReference type="NCBI Taxonomy" id="1052685"/>
    <lineage>
        <taxon>Eukaryota</taxon>
        <taxon>Fungi</taxon>
        <taxon>Dikarya</taxon>
        <taxon>Basidiomycota</taxon>
        <taxon>Agaricomycotina</taxon>
        <taxon>Agaricomycetes</taxon>
        <taxon>Polyporales</taxon>
        <taxon>Gelatoporiaceae</taxon>
        <taxon>Obba</taxon>
    </lineage>
</organism>
<keyword evidence="5 13" id="KW-0349">Heme</keyword>
<feature type="compositionally biased region" description="Basic residues" evidence="14">
    <location>
        <begin position="401"/>
        <end position="413"/>
    </location>
</feature>
<dbReference type="AlphaFoldDB" id="A0A8E2DL86"/>
<evidence type="ECO:0000256" key="7">
    <source>
        <dbReference type="ARBA" id="ARBA00022723"/>
    </source>
</evidence>
<dbReference type="OrthoDB" id="2789670at2759"/>
<dbReference type="InterPro" id="IPR001128">
    <property type="entry name" value="Cyt_P450"/>
</dbReference>
<evidence type="ECO:0000256" key="11">
    <source>
        <dbReference type="ARBA" id="ARBA00023033"/>
    </source>
</evidence>
<dbReference type="GO" id="GO:0004497">
    <property type="term" value="F:monooxygenase activity"/>
    <property type="evidence" value="ECO:0007669"/>
    <property type="project" value="UniProtKB-KW"/>
</dbReference>
<gene>
    <name evidence="15" type="ORF">OBBRIDRAFT_828207</name>
</gene>
<dbReference type="GO" id="GO:0020037">
    <property type="term" value="F:heme binding"/>
    <property type="evidence" value="ECO:0007669"/>
    <property type="project" value="InterPro"/>
</dbReference>
<dbReference type="InterPro" id="IPR036396">
    <property type="entry name" value="Cyt_P450_sf"/>
</dbReference>
<keyword evidence="10 13" id="KW-0408">Iron</keyword>
<proteinExistence type="inferred from homology"/>
<comment type="subcellular location">
    <subcellularLocation>
        <location evidence="2">Membrane</location>
        <topology evidence="2">Single-pass membrane protein</topology>
    </subcellularLocation>
</comment>
<sequence length="490" mass="55963">MAINLQKVEIIMWSSQKMLHIPSWFPGAYFKRWARKAYTRSKKFTNTSYDIVKSKMKKGEAIACFMTQALESVEEETRNTPTDEEENIIDIIKYAAASIYAKAQAKAQEKIDHIVGFLQDDEYHGYHIPKHAWVMANSWAIRHDSITYPDPEKFNPDHFMHTSKSEPQIDPRKFSFGYGRWRCPGIHFANSSIFLTVAQTLVVFNILKPLNVTGCEYTSLLAFMSGHVSHSKHFNVRIEPCSQKVWFRNIKDSPNTGLRSIVKNAKSRLWGGAPIDELMTWVPMIQNSEEHQENIGFAFERFGAFCVAFRRFLGFVERERLQQPPESPKRLEKHAKSNQYFPDGGPMRGLMAPIKTQRIIVADVGSDLVWSQLAFSTKPNRSALFVLLEGQERRYPAKTSRQQRRSTRHLSHARARDDAGRIAALASTRPRRDKRVGRSRRAAELYVFPKPLSPDISTAREGDSLPSSSSSFGKPPEAQERARLLASGAR</sequence>
<evidence type="ECO:0000313" key="16">
    <source>
        <dbReference type="Proteomes" id="UP000250043"/>
    </source>
</evidence>
<keyword evidence="8" id="KW-1133">Transmembrane helix</keyword>
<dbReference type="SUPFAM" id="SSF48264">
    <property type="entry name" value="Cytochrome P450"/>
    <property type="match status" value="1"/>
</dbReference>
<evidence type="ECO:0000256" key="2">
    <source>
        <dbReference type="ARBA" id="ARBA00004167"/>
    </source>
</evidence>
<comment type="cofactor">
    <cofactor evidence="1 13">
        <name>heme</name>
        <dbReference type="ChEBI" id="CHEBI:30413"/>
    </cofactor>
</comment>
<dbReference type="Proteomes" id="UP000250043">
    <property type="component" value="Unassembled WGS sequence"/>
</dbReference>
<dbReference type="InterPro" id="IPR050364">
    <property type="entry name" value="Cytochrome_P450_fung"/>
</dbReference>
<evidence type="ECO:0000256" key="8">
    <source>
        <dbReference type="ARBA" id="ARBA00022989"/>
    </source>
</evidence>
<evidence type="ECO:0000256" key="5">
    <source>
        <dbReference type="ARBA" id="ARBA00022617"/>
    </source>
</evidence>
<name>A0A8E2DL86_9APHY</name>
<keyword evidence="6" id="KW-0812">Transmembrane</keyword>
<dbReference type="PANTHER" id="PTHR46300">
    <property type="entry name" value="P450, PUTATIVE (EUROFUNG)-RELATED-RELATED"/>
    <property type="match status" value="1"/>
</dbReference>
<evidence type="ECO:0000256" key="9">
    <source>
        <dbReference type="ARBA" id="ARBA00023002"/>
    </source>
</evidence>
<evidence type="ECO:0000256" key="1">
    <source>
        <dbReference type="ARBA" id="ARBA00001971"/>
    </source>
</evidence>
<dbReference type="InterPro" id="IPR002401">
    <property type="entry name" value="Cyt_P450_E_grp-I"/>
</dbReference>
<evidence type="ECO:0000256" key="3">
    <source>
        <dbReference type="ARBA" id="ARBA00005179"/>
    </source>
</evidence>
<dbReference type="GO" id="GO:0016020">
    <property type="term" value="C:membrane"/>
    <property type="evidence" value="ECO:0007669"/>
    <property type="project" value="UniProtKB-SubCell"/>
</dbReference>
<evidence type="ECO:0000256" key="4">
    <source>
        <dbReference type="ARBA" id="ARBA00010617"/>
    </source>
</evidence>
<reference evidence="15 16" key="1">
    <citation type="submission" date="2016-07" db="EMBL/GenBank/DDBJ databases">
        <title>Draft genome of the white-rot fungus Obba rivulosa 3A-2.</title>
        <authorList>
            <consortium name="DOE Joint Genome Institute"/>
            <person name="Miettinen O."/>
            <person name="Riley R."/>
            <person name="Acob R."/>
            <person name="Barry K."/>
            <person name="Cullen D."/>
            <person name="De Vries R."/>
            <person name="Hainaut M."/>
            <person name="Hatakka A."/>
            <person name="Henrissat B."/>
            <person name="Hilden K."/>
            <person name="Kuo R."/>
            <person name="Labutti K."/>
            <person name="Lipzen A."/>
            <person name="Makela M.R."/>
            <person name="Sandor L."/>
            <person name="Spatafora J.W."/>
            <person name="Grigoriev I.V."/>
            <person name="Hibbett D.S."/>
        </authorList>
    </citation>
    <scope>NUCLEOTIDE SEQUENCE [LARGE SCALE GENOMIC DNA]</scope>
    <source>
        <strain evidence="15 16">3A-2</strain>
    </source>
</reference>
<feature type="binding site" description="axial binding residue" evidence="13">
    <location>
        <position position="183"/>
    </location>
    <ligand>
        <name>heme</name>
        <dbReference type="ChEBI" id="CHEBI:30413"/>
    </ligand>
    <ligandPart>
        <name>Fe</name>
        <dbReference type="ChEBI" id="CHEBI:18248"/>
    </ligandPart>
</feature>
<evidence type="ECO:0000256" key="14">
    <source>
        <dbReference type="SAM" id="MobiDB-lite"/>
    </source>
</evidence>
<dbReference type="PANTHER" id="PTHR46300:SF7">
    <property type="entry name" value="P450, PUTATIVE (EUROFUNG)-RELATED"/>
    <property type="match status" value="1"/>
</dbReference>
<keyword evidence="12" id="KW-0472">Membrane</keyword>
<evidence type="ECO:0000256" key="10">
    <source>
        <dbReference type="ARBA" id="ARBA00023004"/>
    </source>
</evidence>
<accession>A0A8E2DL86</accession>
<comment type="pathway">
    <text evidence="3">Secondary metabolite biosynthesis.</text>
</comment>